<dbReference type="SMART" id="SM00271">
    <property type="entry name" value="DnaJ"/>
    <property type="match status" value="1"/>
</dbReference>
<dbReference type="PROSITE" id="PS50076">
    <property type="entry name" value="DNAJ_2"/>
    <property type="match status" value="1"/>
</dbReference>
<sequence length="155" mass="18133">MRIITFAPMKKIADYRRLLDVDSKVDLSTLKARYRQIMKECHPDRFANDQEGLAAAEEKSKEMIEAYHFLVSICPETLSNQLPIYQDTITNSAIVDFEWESQVLTITFLNGSKYEYFSVPKNEYIKFVNADSPARFAKRHIYPKYTYRNILKTTA</sequence>
<dbReference type="Proteomes" id="UP000295292">
    <property type="component" value="Unassembled WGS sequence"/>
</dbReference>
<dbReference type="Gene3D" id="1.10.287.110">
    <property type="entry name" value="DnaJ domain"/>
    <property type="match status" value="1"/>
</dbReference>
<accession>A0A4R6WJ14</accession>
<gene>
    <name evidence="2" type="ORF">CLV99_1700</name>
</gene>
<keyword evidence="3" id="KW-1185">Reference proteome</keyword>
<organism evidence="2 3">
    <name type="scientific">Sphingobacterium yanglingense</name>
    <dbReference type="NCBI Taxonomy" id="1437280"/>
    <lineage>
        <taxon>Bacteria</taxon>
        <taxon>Pseudomonadati</taxon>
        <taxon>Bacteroidota</taxon>
        <taxon>Sphingobacteriia</taxon>
        <taxon>Sphingobacteriales</taxon>
        <taxon>Sphingobacteriaceae</taxon>
        <taxon>Sphingobacterium</taxon>
    </lineage>
</organism>
<dbReference type="InterPro" id="IPR025309">
    <property type="entry name" value="KTSC_dom"/>
</dbReference>
<reference evidence="2 3" key="1">
    <citation type="submission" date="2019-03" db="EMBL/GenBank/DDBJ databases">
        <title>Genomic Encyclopedia of Archaeal and Bacterial Type Strains, Phase II (KMG-II): from individual species to whole genera.</title>
        <authorList>
            <person name="Goeker M."/>
        </authorList>
    </citation>
    <scope>NUCLEOTIDE SEQUENCE [LARGE SCALE GENOMIC DNA]</scope>
    <source>
        <strain evidence="2 3">DSM 28353</strain>
    </source>
</reference>
<name>A0A4R6WJ14_9SPHI</name>
<dbReference type="CDD" id="cd06257">
    <property type="entry name" value="DnaJ"/>
    <property type="match status" value="1"/>
</dbReference>
<evidence type="ECO:0000313" key="3">
    <source>
        <dbReference type="Proteomes" id="UP000295292"/>
    </source>
</evidence>
<dbReference type="InterPro" id="IPR036869">
    <property type="entry name" value="J_dom_sf"/>
</dbReference>
<dbReference type="InterPro" id="IPR001623">
    <property type="entry name" value="DnaJ_domain"/>
</dbReference>
<dbReference type="AlphaFoldDB" id="A0A4R6WJ14"/>
<feature type="domain" description="J" evidence="1">
    <location>
        <begin position="14"/>
        <end position="83"/>
    </location>
</feature>
<dbReference type="Pfam" id="PF13619">
    <property type="entry name" value="KTSC"/>
    <property type="match status" value="1"/>
</dbReference>
<comment type="caution">
    <text evidence="2">The sequence shown here is derived from an EMBL/GenBank/DDBJ whole genome shotgun (WGS) entry which is preliminary data.</text>
</comment>
<evidence type="ECO:0000313" key="2">
    <source>
        <dbReference type="EMBL" id="TDQ80243.1"/>
    </source>
</evidence>
<dbReference type="Pfam" id="PF00226">
    <property type="entry name" value="DnaJ"/>
    <property type="match status" value="1"/>
</dbReference>
<protein>
    <submittedName>
        <fullName evidence="2">DnaJ-like protein</fullName>
    </submittedName>
</protein>
<evidence type="ECO:0000259" key="1">
    <source>
        <dbReference type="PROSITE" id="PS50076"/>
    </source>
</evidence>
<dbReference type="EMBL" id="SNYV01000011">
    <property type="protein sequence ID" value="TDQ80243.1"/>
    <property type="molecule type" value="Genomic_DNA"/>
</dbReference>
<proteinExistence type="predicted"/>
<dbReference type="SUPFAM" id="SSF46565">
    <property type="entry name" value="Chaperone J-domain"/>
    <property type="match status" value="1"/>
</dbReference>